<dbReference type="InterPro" id="IPR002036">
    <property type="entry name" value="YbeY"/>
</dbReference>
<keyword evidence="2 9" id="KW-0690">Ribosome biogenesis</keyword>
<organism evidence="10 11">
    <name type="scientific">Companilactobacillus ginsenosidimutans</name>
    <dbReference type="NCBI Taxonomy" id="1007676"/>
    <lineage>
        <taxon>Bacteria</taxon>
        <taxon>Bacillati</taxon>
        <taxon>Bacillota</taxon>
        <taxon>Bacilli</taxon>
        <taxon>Lactobacillales</taxon>
        <taxon>Lactobacillaceae</taxon>
        <taxon>Companilactobacillus</taxon>
    </lineage>
</organism>
<proteinExistence type="inferred from homology"/>
<keyword evidence="9" id="KW-0963">Cytoplasm</keyword>
<dbReference type="GO" id="GO:0006364">
    <property type="term" value="P:rRNA processing"/>
    <property type="evidence" value="ECO:0007669"/>
    <property type="project" value="UniProtKB-UniRule"/>
</dbReference>
<dbReference type="Gene3D" id="3.40.390.30">
    <property type="entry name" value="Metalloproteases ('zincins'), catalytic domain"/>
    <property type="match status" value="1"/>
</dbReference>
<dbReference type="EC" id="3.1.-.-" evidence="9"/>
<dbReference type="HAMAP" id="MF_00009">
    <property type="entry name" value="Endoribonucl_YbeY"/>
    <property type="match status" value="1"/>
</dbReference>
<evidence type="ECO:0000256" key="2">
    <source>
        <dbReference type="ARBA" id="ARBA00022517"/>
    </source>
</evidence>
<keyword evidence="4 9" id="KW-0540">Nuclease</keyword>
<dbReference type="SUPFAM" id="SSF55486">
    <property type="entry name" value="Metalloproteases ('zincins'), catalytic domain"/>
    <property type="match status" value="1"/>
</dbReference>
<evidence type="ECO:0000256" key="7">
    <source>
        <dbReference type="ARBA" id="ARBA00022801"/>
    </source>
</evidence>
<name>A0A0H4QYP4_9LACO</name>
<keyword evidence="8 9" id="KW-0862">Zinc</keyword>
<comment type="subcellular location">
    <subcellularLocation>
        <location evidence="9">Cytoplasm</location>
    </subcellularLocation>
</comment>
<dbReference type="EMBL" id="CP012034">
    <property type="protein sequence ID" value="AKP66610.1"/>
    <property type="molecule type" value="Genomic_DNA"/>
</dbReference>
<dbReference type="NCBIfam" id="TIGR00043">
    <property type="entry name" value="rRNA maturation RNase YbeY"/>
    <property type="match status" value="1"/>
</dbReference>
<evidence type="ECO:0000313" key="11">
    <source>
        <dbReference type="Proteomes" id="UP000036106"/>
    </source>
</evidence>
<keyword evidence="5 9" id="KW-0479">Metal-binding</keyword>
<evidence type="ECO:0000256" key="1">
    <source>
        <dbReference type="ARBA" id="ARBA00010875"/>
    </source>
</evidence>
<accession>A0A0H4QYP4</accession>
<protein>
    <recommendedName>
        <fullName evidence="9">Endoribonuclease YbeY</fullName>
        <ecNumber evidence="9">3.1.-.-</ecNumber>
    </recommendedName>
</protein>
<feature type="binding site" evidence="9">
    <location>
        <position position="122"/>
    </location>
    <ligand>
        <name>Zn(2+)</name>
        <dbReference type="ChEBI" id="CHEBI:29105"/>
        <note>catalytic</note>
    </ligand>
</feature>
<dbReference type="PROSITE" id="PS01306">
    <property type="entry name" value="UPF0054"/>
    <property type="match status" value="1"/>
</dbReference>
<evidence type="ECO:0000313" key="10">
    <source>
        <dbReference type="EMBL" id="AKP66610.1"/>
    </source>
</evidence>
<keyword evidence="11" id="KW-1185">Reference proteome</keyword>
<evidence type="ECO:0000256" key="9">
    <source>
        <dbReference type="HAMAP-Rule" id="MF_00009"/>
    </source>
</evidence>
<keyword evidence="6 9" id="KW-0255">Endonuclease</keyword>
<dbReference type="GO" id="GO:0004521">
    <property type="term" value="F:RNA endonuclease activity"/>
    <property type="evidence" value="ECO:0007669"/>
    <property type="project" value="UniProtKB-UniRule"/>
</dbReference>
<evidence type="ECO:0000256" key="5">
    <source>
        <dbReference type="ARBA" id="ARBA00022723"/>
    </source>
</evidence>
<dbReference type="PANTHER" id="PTHR46986">
    <property type="entry name" value="ENDORIBONUCLEASE YBEY, CHLOROPLASTIC"/>
    <property type="match status" value="1"/>
</dbReference>
<comment type="function">
    <text evidence="9">Single strand-specific metallo-endoribonuclease involved in late-stage 70S ribosome quality control and in maturation of the 3' terminus of the 16S rRNA.</text>
</comment>
<evidence type="ECO:0000256" key="8">
    <source>
        <dbReference type="ARBA" id="ARBA00022833"/>
    </source>
</evidence>
<dbReference type="GO" id="GO:0008270">
    <property type="term" value="F:zinc ion binding"/>
    <property type="evidence" value="ECO:0007669"/>
    <property type="project" value="UniProtKB-UniRule"/>
</dbReference>
<dbReference type="OrthoDB" id="9807740at2"/>
<dbReference type="Proteomes" id="UP000036106">
    <property type="component" value="Chromosome"/>
</dbReference>
<dbReference type="RefSeq" id="WP_048703195.1">
    <property type="nucleotide sequence ID" value="NZ_CP012034.1"/>
</dbReference>
<keyword evidence="7 9" id="KW-0378">Hydrolase</keyword>
<evidence type="ECO:0000256" key="6">
    <source>
        <dbReference type="ARBA" id="ARBA00022759"/>
    </source>
</evidence>
<dbReference type="PATRIC" id="fig|1007676.4.peg.608"/>
<feature type="binding site" evidence="9">
    <location>
        <position position="126"/>
    </location>
    <ligand>
        <name>Zn(2+)</name>
        <dbReference type="ChEBI" id="CHEBI:29105"/>
        <note>catalytic</note>
    </ligand>
</feature>
<reference evidence="11" key="1">
    <citation type="submission" date="2015-07" db="EMBL/GenBank/DDBJ databases">
        <title>Lactobacillus ginsenosidimutans/EMML 3141/ whole genome sequencing.</title>
        <authorList>
            <person name="Kim M.K."/>
            <person name="Im W.-T."/>
            <person name="Srinivasan S."/>
            <person name="Lee J.-J."/>
        </authorList>
    </citation>
    <scope>NUCLEOTIDE SEQUENCE [LARGE SCALE GENOMIC DNA]</scope>
    <source>
        <strain evidence="11">EMML 3041</strain>
    </source>
</reference>
<evidence type="ECO:0000256" key="4">
    <source>
        <dbReference type="ARBA" id="ARBA00022722"/>
    </source>
</evidence>
<dbReference type="InterPro" id="IPR023091">
    <property type="entry name" value="MetalPrtase_cat_dom_sf_prd"/>
</dbReference>
<comment type="similarity">
    <text evidence="1 9">Belongs to the endoribonuclease YbeY family.</text>
</comment>
<dbReference type="AlphaFoldDB" id="A0A0H4QYP4"/>
<evidence type="ECO:0000256" key="3">
    <source>
        <dbReference type="ARBA" id="ARBA00022552"/>
    </source>
</evidence>
<dbReference type="GO" id="GO:0005737">
    <property type="term" value="C:cytoplasm"/>
    <property type="evidence" value="ECO:0007669"/>
    <property type="project" value="UniProtKB-SubCell"/>
</dbReference>
<gene>
    <name evidence="9" type="primary">ybeY</name>
    <name evidence="10" type="ORF">ABM34_02940</name>
</gene>
<dbReference type="InterPro" id="IPR020549">
    <property type="entry name" value="YbeY_CS"/>
</dbReference>
<dbReference type="STRING" id="1007676.ABM34_02940"/>
<keyword evidence="3 9" id="KW-0698">rRNA processing</keyword>
<dbReference type="GO" id="GO:0004222">
    <property type="term" value="F:metalloendopeptidase activity"/>
    <property type="evidence" value="ECO:0007669"/>
    <property type="project" value="InterPro"/>
</dbReference>
<comment type="cofactor">
    <cofactor evidence="9">
        <name>Zn(2+)</name>
        <dbReference type="ChEBI" id="CHEBI:29105"/>
    </cofactor>
    <text evidence="9">Binds 1 zinc ion.</text>
</comment>
<dbReference type="PANTHER" id="PTHR46986:SF1">
    <property type="entry name" value="ENDORIBONUCLEASE YBEY, CHLOROPLASTIC"/>
    <property type="match status" value="1"/>
</dbReference>
<dbReference type="KEGG" id="lgn:ABM34_02940"/>
<feature type="binding site" evidence="9">
    <location>
        <position position="132"/>
    </location>
    <ligand>
        <name>Zn(2+)</name>
        <dbReference type="ChEBI" id="CHEBI:29105"/>
        <note>catalytic</note>
    </ligand>
</feature>
<sequence length="156" mass="18136">MDLEIYNDDNLIDETRQKWVEDLVDFAANDLELDENTQLSIHFVTKDKIHEINKKYRDTDRATDVISFAINDGEDSLDYIEQQIPDLPVDLGDLFISVEIVKEHADEYEHSFDRELGYTIVHGILHLNGYDHIKPEDEKVMIGLQEKILSAYGLKK</sequence>
<dbReference type="Pfam" id="PF02130">
    <property type="entry name" value="YbeY"/>
    <property type="match status" value="1"/>
</dbReference>